<name>A0ABX8FB70_9BACI</name>
<dbReference type="PANTHER" id="PTHR43445:SF3">
    <property type="entry name" value="UDP-N-ACETYLMURAMATE--L-ALANINE LIGASE"/>
    <property type="match status" value="1"/>
</dbReference>
<dbReference type="InterPro" id="IPR013221">
    <property type="entry name" value="Mur_ligase_cen"/>
</dbReference>
<dbReference type="SUPFAM" id="SSF51984">
    <property type="entry name" value="MurCD N-terminal domain"/>
    <property type="match status" value="1"/>
</dbReference>
<evidence type="ECO:0000259" key="15">
    <source>
        <dbReference type="Pfam" id="PF01225"/>
    </source>
</evidence>
<evidence type="ECO:0000256" key="5">
    <source>
        <dbReference type="ARBA" id="ARBA00022598"/>
    </source>
</evidence>
<dbReference type="RefSeq" id="WP_066442973.1">
    <property type="nucleotide sequence ID" value="NZ_CANKUS010000007.1"/>
</dbReference>
<dbReference type="Pfam" id="PF08245">
    <property type="entry name" value="Mur_ligase_M"/>
    <property type="match status" value="1"/>
</dbReference>
<dbReference type="PANTHER" id="PTHR43445">
    <property type="entry name" value="UDP-N-ACETYLMURAMATE--L-ALANINE LIGASE-RELATED"/>
    <property type="match status" value="1"/>
</dbReference>
<comment type="subcellular location">
    <subcellularLocation>
        <location evidence="1 14">Cytoplasm</location>
    </subcellularLocation>
</comment>
<dbReference type="InterPro" id="IPR005758">
    <property type="entry name" value="UDP-N-AcMur_Ala_ligase_MurC"/>
</dbReference>
<evidence type="ECO:0000256" key="13">
    <source>
        <dbReference type="ARBA" id="ARBA00047833"/>
    </source>
</evidence>
<dbReference type="GO" id="GO:0008763">
    <property type="term" value="F:UDP-N-acetylmuramate-L-alanine ligase activity"/>
    <property type="evidence" value="ECO:0007669"/>
    <property type="project" value="UniProtKB-EC"/>
</dbReference>
<evidence type="ECO:0000313" key="19">
    <source>
        <dbReference type="Proteomes" id="UP000679247"/>
    </source>
</evidence>
<comment type="pathway">
    <text evidence="2 14">Cell wall biogenesis; peptidoglycan biosynthesis.</text>
</comment>
<feature type="domain" description="Mur ligase N-terminal catalytic" evidence="15">
    <location>
        <begin position="4"/>
        <end position="101"/>
    </location>
</feature>
<evidence type="ECO:0000256" key="11">
    <source>
        <dbReference type="ARBA" id="ARBA00023306"/>
    </source>
</evidence>
<evidence type="ECO:0000259" key="17">
    <source>
        <dbReference type="Pfam" id="PF08245"/>
    </source>
</evidence>
<dbReference type="InterPro" id="IPR050061">
    <property type="entry name" value="MurCDEF_pg_biosynth"/>
</dbReference>
<comment type="catalytic activity">
    <reaction evidence="13 14">
        <text>UDP-N-acetyl-alpha-D-muramate + L-alanine + ATP = UDP-N-acetyl-alpha-D-muramoyl-L-alanine + ADP + phosphate + H(+)</text>
        <dbReference type="Rhea" id="RHEA:23372"/>
        <dbReference type="ChEBI" id="CHEBI:15378"/>
        <dbReference type="ChEBI" id="CHEBI:30616"/>
        <dbReference type="ChEBI" id="CHEBI:43474"/>
        <dbReference type="ChEBI" id="CHEBI:57972"/>
        <dbReference type="ChEBI" id="CHEBI:70757"/>
        <dbReference type="ChEBI" id="CHEBI:83898"/>
        <dbReference type="ChEBI" id="CHEBI:456216"/>
        <dbReference type="EC" id="6.3.2.8"/>
    </reaction>
</comment>
<keyword evidence="5 14" id="KW-0436">Ligase</keyword>
<dbReference type="Pfam" id="PF01225">
    <property type="entry name" value="Mur_ligase"/>
    <property type="match status" value="1"/>
</dbReference>
<keyword evidence="19" id="KW-1185">Reference proteome</keyword>
<dbReference type="InterPro" id="IPR004101">
    <property type="entry name" value="Mur_ligase_C"/>
</dbReference>
<gene>
    <name evidence="14" type="primary">murC</name>
    <name evidence="18" type="ORF">J1899_17160</name>
</gene>
<feature type="binding site" evidence="14">
    <location>
        <begin position="108"/>
        <end position="114"/>
    </location>
    <ligand>
        <name>ATP</name>
        <dbReference type="ChEBI" id="CHEBI:30616"/>
    </ligand>
</feature>
<dbReference type="Pfam" id="PF02875">
    <property type="entry name" value="Mur_ligase_C"/>
    <property type="match status" value="1"/>
</dbReference>
<evidence type="ECO:0000256" key="2">
    <source>
        <dbReference type="ARBA" id="ARBA00004752"/>
    </source>
</evidence>
<keyword evidence="4 14" id="KW-0963">Cytoplasm</keyword>
<reference evidence="18 19" key="1">
    <citation type="submission" date="2021-03" db="EMBL/GenBank/DDBJ databases">
        <title>The first data on the complete genome of the tetrodotoxin-producing bacterium.</title>
        <authorList>
            <person name="Melnikova D.I."/>
            <person name="Nijland R."/>
            <person name="Magarlamov T.Y."/>
        </authorList>
    </citation>
    <scope>NUCLEOTIDE SEQUENCE [LARGE SCALE GENOMIC DNA]</scope>
    <source>
        <strain evidence="18 19">1839</strain>
    </source>
</reference>
<proteinExistence type="inferred from homology"/>
<organism evidence="18 19">
    <name type="scientific">Cytobacillus gottheilii</name>
    <dbReference type="NCBI Taxonomy" id="859144"/>
    <lineage>
        <taxon>Bacteria</taxon>
        <taxon>Bacillati</taxon>
        <taxon>Bacillota</taxon>
        <taxon>Bacilli</taxon>
        <taxon>Bacillales</taxon>
        <taxon>Bacillaceae</taxon>
        <taxon>Cytobacillus</taxon>
    </lineage>
</organism>
<keyword evidence="11 14" id="KW-0131">Cell cycle</keyword>
<keyword evidence="6 14" id="KW-0132">Cell division</keyword>
<keyword evidence="10 14" id="KW-0573">Peptidoglycan synthesis</keyword>
<feature type="domain" description="Mur ligase central" evidence="17">
    <location>
        <begin position="106"/>
        <end position="275"/>
    </location>
</feature>
<dbReference type="Gene3D" id="3.40.1190.10">
    <property type="entry name" value="Mur-like, catalytic domain"/>
    <property type="match status" value="1"/>
</dbReference>
<evidence type="ECO:0000259" key="16">
    <source>
        <dbReference type="Pfam" id="PF02875"/>
    </source>
</evidence>
<feature type="domain" description="Mur ligase C-terminal" evidence="16">
    <location>
        <begin position="298"/>
        <end position="418"/>
    </location>
</feature>
<evidence type="ECO:0000256" key="12">
    <source>
        <dbReference type="ARBA" id="ARBA00023316"/>
    </source>
</evidence>
<accession>A0ABX8FB70</accession>
<dbReference type="NCBIfam" id="TIGR01082">
    <property type="entry name" value="murC"/>
    <property type="match status" value="1"/>
</dbReference>
<comment type="similarity">
    <text evidence="14">Belongs to the MurCDEF family.</text>
</comment>
<evidence type="ECO:0000313" key="18">
    <source>
        <dbReference type="EMBL" id="QVY60716.1"/>
    </source>
</evidence>
<dbReference type="Gene3D" id="3.90.190.20">
    <property type="entry name" value="Mur ligase, C-terminal domain"/>
    <property type="match status" value="1"/>
</dbReference>
<evidence type="ECO:0000256" key="6">
    <source>
        <dbReference type="ARBA" id="ARBA00022618"/>
    </source>
</evidence>
<keyword evidence="9 14" id="KW-0133">Cell shape</keyword>
<evidence type="ECO:0000256" key="14">
    <source>
        <dbReference type="HAMAP-Rule" id="MF_00046"/>
    </source>
</evidence>
<keyword evidence="12 14" id="KW-0961">Cell wall biogenesis/degradation</keyword>
<evidence type="ECO:0000256" key="3">
    <source>
        <dbReference type="ARBA" id="ARBA00012211"/>
    </source>
</evidence>
<dbReference type="EMBL" id="CP071709">
    <property type="protein sequence ID" value="QVY60716.1"/>
    <property type="molecule type" value="Genomic_DNA"/>
</dbReference>
<evidence type="ECO:0000256" key="9">
    <source>
        <dbReference type="ARBA" id="ARBA00022960"/>
    </source>
</evidence>
<evidence type="ECO:0000256" key="1">
    <source>
        <dbReference type="ARBA" id="ARBA00004496"/>
    </source>
</evidence>
<dbReference type="InterPro" id="IPR036565">
    <property type="entry name" value="Mur-like_cat_sf"/>
</dbReference>
<protein>
    <recommendedName>
        <fullName evidence="3 14">UDP-N-acetylmuramate--L-alanine ligase</fullName>
        <ecNumber evidence="3 14">6.3.2.8</ecNumber>
    </recommendedName>
    <alternativeName>
        <fullName evidence="14">UDP-N-acetylmuramoyl-L-alanine synthetase</fullName>
    </alternativeName>
</protein>
<evidence type="ECO:0000256" key="8">
    <source>
        <dbReference type="ARBA" id="ARBA00022840"/>
    </source>
</evidence>
<keyword evidence="8 14" id="KW-0067">ATP-binding</keyword>
<evidence type="ECO:0000256" key="4">
    <source>
        <dbReference type="ARBA" id="ARBA00022490"/>
    </source>
</evidence>
<dbReference type="Gene3D" id="3.40.50.720">
    <property type="entry name" value="NAD(P)-binding Rossmann-like Domain"/>
    <property type="match status" value="1"/>
</dbReference>
<dbReference type="Proteomes" id="UP000679247">
    <property type="component" value="Chromosome"/>
</dbReference>
<dbReference type="InterPro" id="IPR036615">
    <property type="entry name" value="Mur_ligase_C_dom_sf"/>
</dbReference>
<dbReference type="EC" id="6.3.2.8" evidence="3 14"/>
<dbReference type="InterPro" id="IPR000713">
    <property type="entry name" value="Mur_ligase_N"/>
</dbReference>
<keyword evidence="7 14" id="KW-0547">Nucleotide-binding</keyword>
<dbReference type="SUPFAM" id="SSF53244">
    <property type="entry name" value="MurD-like peptide ligases, peptide-binding domain"/>
    <property type="match status" value="1"/>
</dbReference>
<sequence>MTIYHFVGIKGSGMSALAQVLHDMNLQVQGSDYEKRFFTQAALEEAGIKILPFQKENIEPGMTVIAGNAFPDTHEEIQEAMKLGLPIVRYHRFLGDFLQNFTSIAVTGAHGKTSTTGLLSHVLQGAKPTSYLIGDGTGRGKEEAEYFAFEACEYRRHFLSYSPDYAIMTNIDFDHPDYFANIDDVFSAFQEMSWQVKKGIFAYGDDEQLQKIQAKVPVLFYGFGEDNDFQARNIVKSTEGTTFDVFVRNTFYHTFSINAYGDHNVLNSLGVIAVCHYEEIDADIIQEQLSSFGGVKRRFSEKQIGSQVIIDDYAHHPTEIKVTVEAARQKFPEKEIVAVFQPHTFTRTQTFLSEFAESLNTADKVYLCEIFGSARENHGKLSIEDLQEKISDAEILTEEDTAVLKKHEDSVIIFMGAGDIQKFQAAYEKQLLMN</sequence>
<evidence type="ECO:0000256" key="7">
    <source>
        <dbReference type="ARBA" id="ARBA00022741"/>
    </source>
</evidence>
<dbReference type="SUPFAM" id="SSF53623">
    <property type="entry name" value="MurD-like peptide ligases, catalytic domain"/>
    <property type="match status" value="1"/>
</dbReference>
<dbReference type="HAMAP" id="MF_00046">
    <property type="entry name" value="MurC"/>
    <property type="match status" value="1"/>
</dbReference>
<comment type="function">
    <text evidence="14">Cell wall formation.</text>
</comment>
<evidence type="ECO:0000256" key="10">
    <source>
        <dbReference type="ARBA" id="ARBA00022984"/>
    </source>
</evidence>